<protein>
    <submittedName>
        <fullName evidence="1">Uncharacterized protein</fullName>
    </submittedName>
</protein>
<name>A0A4U5N3L9_STECR</name>
<dbReference type="AlphaFoldDB" id="A0A4U5N3L9"/>
<keyword evidence="2" id="KW-1185">Reference proteome</keyword>
<organism evidence="1 2">
    <name type="scientific">Steinernema carpocapsae</name>
    <name type="common">Entomopathogenic nematode</name>
    <dbReference type="NCBI Taxonomy" id="34508"/>
    <lineage>
        <taxon>Eukaryota</taxon>
        <taxon>Metazoa</taxon>
        <taxon>Ecdysozoa</taxon>
        <taxon>Nematoda</taxon>
        <taxon>Chromadorea</taxon>
        <taxon>Rhabditida</taxon>
        <taxon>Tylenchina</taxon>
        <taxon>Panagrolaimomorpha</taxon>
        <taxon>Strongyloidoidea</taxon>
        <taxon>Steinernematidae</taxon>
        <taxon>Steinernema</taxon>
    </lineage>
</organism>
<evidence type="ECO:0000313" key="2">
    <source>
        <dbReference type="Proteomes" id="UP000298663"/>
    </source>
</evidence>
<dbReference type="Proteomes" id="UP000298663">
    <property type="component" value="Unassembled WGS sequence"/>
</dbReference>
<comment type="caution">
    <text evidence="1">The sequence shown here is derived from an EMBL/GenBank/DDBJ whole genome shotgun (WGS) entry which is preliminary data.</text>
</comment>
<dbReference type="EMBL" id="AZBU02000005">
    <property type="protein sequence ID" value="TKR76890.1"/>
    <property type="molecule type" value="Genomic_DNA"/>
</dbReference>
<accession>A0A4U5N3L9</accession>
<reference evidence="1 2" key="1">
    <citation type="journal article" date="2015" name="Genome Biol.">
        <title>Comparative genomics of Steinernema reveals deeply conserved gene regulatory networks.</title>
        <authorList>
            <person name="Dillman A.R."/>
            <person name="Macchietto M."/>
            <person name="Porter C.F."/>
            <person name="Rogers A."/>
            <person name="Williams B."/>
            <person name="Antoshechkin I."/>
            <person name="Lee M.M."/>
            <person name="Goodwin Z."/>
            <person name="Lu X."/>
            <person name="Lewis E.E."/>
            <person name="Goodrich-Blair H."/>
            <person name="Stock S.P."/>
            <person name="Adams B.J."/>
            <person name="Sternberg P.W."/>
            <person name="Mortazavi A."/>
        </authorList>
    </citation>
    <scope>NUCLEOTIDE SEQUENCE [LARGE SCALE GENOMIC DNA]</scope>
    <source>
        <strain evidence="1 2">ALL</strain>
    </source>
</reference>
<reference evidence="1 2" key="2">
    <citation type="journal article" date="2019" name="G3 (Bethesda)">
        <title>Hybrid Assembly of the Genome of the Entomopathogenic Nematode Steinernema carpocapsae Identifies the X-Chromosome.</title>
        <authorList>
            <person name="Serra L."/>
            <person name="Macchietto M."/>
            <person name="Macias-Munoz A."/>
            <person name="McGill C.J."/>
            <person name="Rodriguez I.M."/>
            <person name="Rodriguez B."/>
            <person name="Murad R."/>
            <person name="Mortazavi A."/>
        </authorList>
    </citation>
    <scope>NUCLEOTIDE SEQUENCE [LARGE SCALE GENOMIC DNA]</scope>
    <source>
        <strain evidence="1 2">ALL</strain>
    </source>
</reference>
<sequence length="126" mass="14094">MRSCLFMTEGAGLAAGSSRFSFRFAHFVDLRAWIRVDFDALVEELMGSPASSSAAALLVSSRIIENFQNPPPSAKQIFESNVRCFCRSRPDISKFASRSLQLYEIDDFAFASSAGFSRFVRVLRLH</sequence>
<evidence type="ECO:0000313" key="1">
    <source>
        <dbReference type="EMBL" id="TKR76890.1"/>
    </source>
</evidence>
<gene>
    <name evidence="1" type="ORF">L596_017962</name>
</gene>
<proteinExistence type="predicted"/>